<dbReference type="EMBL" id="JAHJDP010000088">
    <property type="protein sequence ID" value="MBU2692387.1"/>
    <property type="molecule type" value="Genomic_DNA"/>
</dbReference>
<comment type="caution">
    <text evidence="2">The sequence shown here is derived from an EMBL/GenBank/DDBJ whole genome shotgun (WGS) entry which is preliminary data.</text>
</comment>
<dbReference type="Proteomes" id="UP000777784">
    <property type="component" value="Unassembled WGS sequence"/>
</dbReference>
<proteinExistence type="predicted"/>
<dbReference type="AlphaFoldDB" id="A0A948RZB5"/>
<evidence type="ECO:0000313" key="2">
    <source>
        <dbReference type="EMBL" id="MBU2692387.1"/>
    </source>
</evidence>
<evidence type="ECO:0000313" key="3">
    <source>
        <dbReference type="Proteomes" id="UP000777784"/>
    </source>
</evidence>
<evidence type="ECO:0000259" key="1">
    <source>
        <dbReference type="Pfam" id="PF15611"/>
    </source>
</evidence>
<sequence length="473" mass="54364">MVDGLKQNLLEWNFKKIRQLGKAFQPQLMTKVLPKLSKLYEDVAPAEPENFDPEVTYKAIVREFASNGNLNSLAPQYLRQAPWVLFYELKKQTVLGKNPKIVSALLQTLRNKPRSGPIISLWHVFLRDYPTDWQTFESIRIGVKDLLKCQLVGLRKARLREDNFHLLDKNGPERMAKLIYESDRPILDIYEEAGLVNELARGLFAKVTFSEIFGRLRNGLENGSVEENRLTRVFKYAREGDRIRIEGAKGELAEALLEPFIEDTPPENLKKAIQSFLLDTVGDPRISKGAWQGIGKQAQNVLYRWLVGASLKQFFNLLDETAQQHMWRYRHVFWDAYYKNGFVKDAWVALGSHASARARYDKTGSYEQSATLGGSQGNQSVLFMKIGSITITEWSHSGKCRIYKNTDSNKPELYQGYYHAQRLRLGGDFEVTHHGSESGKWQKTISDKIYNETGALISYPEYMPEGERDGYRY</sequence>
<accession>A0A948RZB5</accession>
<dbReference type="Pfam" id="PF15611">
    <property type="entry name" value="EH_Signature"/>
    <property type="match status" value="1"/>
</dbReference>
<organism evidence="2 3">
    <name type="scientific">Eiseniibacteriota bacterium</name>
    <dbReference type="NCBI Taxonomy" id="2212470"/>
    <lineage>
        <taxon>Bacteria</taxon>
        <taxon>Candidatus Eiseniibacteriota</taxon>
    </lineage>
</organism>
<name>A0A948RZB5_UNCEI</name>
<gene>
    <name evidence="2" type="ORF">KJ970_15800</name>
</gene>
<feature type="domain" description="Zorya protein ZorC EH" evidence="1">
    <location>
        <begin position="165"/>
        <end position="426"/>
    </location>
</feature>
<dbReference type="InterPro" id="IPR028943">
    <property type="entry name" value="ZorC_EH_Signature_dom"/>
</dbReference>
<reference evidence="2" key="1">
    <citation type="submission" date="2021-05" db="EMBL/GenBank/DDBJ databases">
        <title>Energy efficiency and biological interactions define the core microbiome of deep oligotrophic groundwater.</title>
        <authorList>
            <person name="Mehrshad M."/>
            <person name="Lopez-Fernandez M."/>
            <person name="Bell E."/>
            <person name="Bernier-Latmani R."/>
            <person name="Bertilsson S."/>
            <person name="Dopson M."/>
        </authorList>
    </citation>
    <scope>NUCLEOTIDE SEQUENCE</scope>
    <source>
        <strain evidence="2">Modern_marine.mb.64</strain>
    </source>
</reference>
<protein>
    <recommendedName>
        <fullName evidence="1">Zorya protein ZorC EH domain-containing protein</fullName>
    </recommendedName>
</protein>